<evidence type="ECO:0000256" key="1">
    <source>
        <dbReference type="ARBA" id="ARBA00004196"/>
    </source>
</evidence>
<dbReference type="GO" id="GO:0015833">
    <property type="term" value="P:peptide transport"/>
    <property type="evidence" value="ECO:0007669"/>
    <property type="project" value="UniProtKB-KW"/>
</dbReference>
<evidence type="ECO:0000313" key="7">
    <source>
        <dbReference type="EMBL" id="AIM62333.1"/>
    </source>
</evidence>
<dbReference type="FunFam" id="3.10.105.10:FF:000001">
    <property type="entry name" value="Oligopeptide ABC transporter, oligopeptide-binding protein"/>
    <property type="match status" value="1"/>
</dbReference>
<reference evidence="8" key="2">
    <citation type="submission" date="2014-08" db="EMBL/GenBank/DDBJ databases">
        <title>Complete genome of Weissella ceti strain WS74 isolated from diseased rainbow trout in Brazil.</title>
        <authorList>
            <person name="Figueiredo H.C.P."/>
            <person name="Leal C.A.G."/>
            <person name="Pereira F.L."/>
            <person name="Soares S.C."/>
            <person name="Dorella F.A."/>
            <person name="Carvalho A.F."/>
            <person name="Azevedo V.A.C."/>
        </authorList>
    </citation>
    <scope>NUCLEOTIDE SEQUENCE [LARGE SCALE GENOMIC DNA]</scope>
    <source>
        <strain evidence="8">WS74</strain>
    </source>
</reference>
<dbReference type="FunFam" id="3.90.76.10:FF:000001">
    <property type="entry name" value="Oligopeptide ABC transporter substrate-binding protein"/>
    <property type="match status" value="1"/>
</dbReference>
<dbReference type="KEGG" id="wct:WS74_0081"/>
<evidence type="ECO:0000256" key="4">
    <source>
        <dbReference type="ARBA" id="ARBA00022729"/>
    </source>
</evidence>
<evidence type="ECO:0000259" key="6">
    <source>
        <dbReference type="Pfam" id="PF00496"/>
    </source>
</evidence>
<dbReference type="PIRSF" id="PIRSF002741">
    <property type="entry name" value="MppA"/>
    <property type="match status" value="1"/>
</dbReference>
<dbReference type="Pfam" id="PF00496">
    <property type="entry name" value="SBP_bac_5"/>
    <property type="match status" value="1"/>
</dbReference>
<sequence>MNWGMKKITTVAAAIAVFSGVGVVGVHAAVKNNNMIRWVDKAPLSTMDPSKVSAAQDFNGLTATGDGLTRQDKDGEPALALAESYKTSEKGTVYTFKLRPDLKWSNGDDLTAHDFVYGWRRTNDPKTASEYAYLYAGVKNAEAIQSGEEKDLTKLGIEALDDRTLKVTLDQPMPALLDIMTMPPFFPQNEAFVEKAGKKYGTEAKYVLSSGPFVLKKWSGSSDEYFLQKNKFYYDSDVVKTKDIRVQAVQSGTGYNLFMSNATDYAELSTLQANASKHDRSFLNNPTATTAYIQMNEKKVKALGNTDIRRALSYAINREVFTDKVLGGTAQPATTLTPKGLITDPKTDKDFTEISTVEGAVGYDLKQAKELFAKGMRAEGLTDLTLELVTDDTDAAKSSAQFLQSQLQELDGLKINIKIVPFKQRLALTQSKDFDLVISLWGADYPDPSSFLDLNLTGGAFNAGGWSNEEYDALIKKANTTDVNDEKKRYQDYADAEKISLEEMAVIPMYYRATPALQRTDIADMVYHPAGALFDWKWVYRK</sequence>
<proteinExistence type="inferred from homology"/>
<keyword evidence="8" id="KW-1185">Reference proteome</keyword>
<dbReference type="Gene3D" id="3.40.190.10">
    <property type="entry name" value="Periplasmic binding protein-like II"/>
    <property type="match status" value="1"/>
</dbReference>
<comment type="similarity">
    <text evidence="2">Belongs to the bacterial solute-binding protein 5 family.</text>
</comment>
<dbReference type="STRING" id="759620.WS105_0082"/>
<gene>
    <name evidence="7" type="ORF">WS74_0081</name>
</gene>
<reference evidence="7 8" key="1">
    <citation type="journal article" date="2014" name="Genome Announc.">
        <title>Complete Genome Sequences of Fish Pathogenic Weissella ceti Strains WS74 and WS105.</title>
        <authorList>
            <person name="Figueiredo H.C."/>
            <person name="Leal C.A."/>
            <person name="Dorella F.A."/>
            <person name="Carvalho A.F."/>
            <person name="Soares S.C."/>
            <person name="Pereira F.L."/>
            <person name="Azevedo V.A."/>
        </authorList>
    </citation>
    <scope>NUCLEOTIDE SEQUENCE [LARGE SCALE GENOMIC DNA]</scope>
    <source>
        <strain evidence="7 8">WS74</strain>
    </source>
</reference>
<keyword evidence="3" id="KW-0813">Transport</keyword>
<accession>A0A075TXJ0</accession>
<dbReference type="Proteomes" id="UP000029079">
    <property type="component" value="Chromosome"/>
</dbReference>
<dbReference type="Gene3D" id="3.90.76.10">
    <property type="entry name" value="Dipeptide-binding Protein, Domain 1"/>
    <property type="match status" value="1"/>
</dbReference>
<evidence type="ECO:0000256" key="5">
    <source>
        <dbReference type="ARBA" id="ARBA00022856"/>
    </source>
</evidence>
<dbReference type="PATRIC" id="fig|759620.7.peg.78"/>
<dbReference type="PANTHER" id="PTHR30290:SF10">
    <property type="entry name" value="PERIPLASMIC OLIGOPEPTIDE-BINDING PROTEIN-RELATED"/>
    <property type="match status" value="1"/>
</dbReference>
<evidence type="ECO:0000313" key="8">
    <source>
        <dbReference type="Proteomes" id="UP000029079"/>
    </source>
</evidence>
<dbReference type="PANTHER" id="PTHR30290">
    <property type="entry name" value="PERIPLASMIC BINDING COMPONENT OF ABC TRANSPORTER"/>
    <property type="match status" value="1"/>
</dbReference>
<dbReference type="EMBL" id="CP009223">
    <property type="protein sequence ID" value="AIM62333.1"/>
    <property type="molecule type" value="Genomic_DNA"/>
</dbReference>
<name>A0A075TXJ0_9LACO</name>
<dbReference type="GO" id="GO:0043190">
    <property type="term" value="C:ATP-binding cassette (ABC) transporter complex"/>
    <property type="evidence" value="ECO:0007669"/>
    <property type="project" value="InterPro"/>
</dbReference>
<dbReference type="InterPro" id="IPR000914">
    <property type="entry name" value="SBP_5_dom"/>
</dbReference>
<protein>
    <submittedName>
        <fullName evidence="7">YgiS protein</fullName>
    </submittedName>
</protein>
<keyword evidence="5" id="KW-0571">Peptide transport</keyword>
<keyword evidence="5" id="KW-0653">Protein transport</keyword>
<dbReference type="KEGG" id="wce:WS08_0082"/>
<feature type="domain" description="Solute-binding protein family 5" evidence="6">
    <location>
        <begin position="77"/>
        <end position="460"/>
    </location>
</feature>
<dbReference type="InterPro" id="IPR039424">
    <property type="entry name" value="SBP_5"/>
</dbReference>
<dbReference type="Gene3D" id="3.10.105.10">
    <property type="entry name" value="Dipeptide-binding Protein, Domain 3"/>
    <property type="match status" value="1"/>
</dbReference>
<evidence type="ECO:0000256" key="3">
    <source>
        <dbReference type="ARBA" id="ARBA00022448"/>
    </source>
</evidence>
<dbReference type="CDD" id="cd08504">
    <property type="entry name" value="PBP2_OppA"/>
    <property type="match status" value="1"/>
</dbReference>
<dbReference type="KEGG" id="wci:WS105_0082"/>
<dbReference type="AlphaFoldDB" id="A0A075TXJ0"/>
<dbReference type="GO" id="GO:0030288">
    <property type="term" value="C:outer membrane-bounded periplasmic space"/>
    <property type="evidence" value="ECO:0007669"/>
    <property type="project" value="UniProtKB-ARBA"/>
</dbReference>
<dbReference type="SUPFAM" id="SSF53850">
    <property type="entry name" value="Periplasmic binding protein-like II"/>
    <property type="match status" value="1"/>
</dbReference>
<dbReference type="OrthoDB" id="403896at2"/>
<dbReference type="RefSeq" id="WP_009495664.1">
    <property type="nucleotide sequence ID" value="NZ_CP009223.1"/>
</dbReference>
<dbReference type="InterPro" id="IPR030678">
    <property type="entry name" value="Peptide/Ni-bd"/>
</dbReference>
<dbReference type="GO" id="GO:1904680">
    <property type="term" value="F:peptide transmembrane transporter activity"/>
    <property type="evidence" value="ECO:0007669"/>
    <property type="project" value="TreeGrafter"/>
</dbReference>
<evidence type="ECO:0000256" key="2">
    <source>
        <dbReference type="ARBA" id="ARBA00005695"/>
    </source>
</evidence>
<comment type="subcellular location">
    <subcellularLocation>
        <location evidence="1">Cell envelope</location>
    </subcellularLocation>
</comment>
<keyword evidence="4" id="KW-0732">Signal</keyword>
<organism evidence="7 8">
    <name type="scientific">Weissella ceti</name>
    <dbReference type="NCBI Taxonomy" id="759620"/>
    <lineage>
        <taxon>Bacteria</taxon>
        <taxon>Bacillati</taxon>
        <taxon>Bacillota</taxon>
        <taxon>Bacilli</taxon>
        <taxon>Lactobacillales</taxon>
        <taxon>Lactobacillaceae</taxon>
        <taxon>Weissella</taxon>
    </lineage>
</organism>